<dbReference type="OrthoDB" id="2340043at2"/>
<dbReference type="Gene3D" id="3.60.10.10">
    <property type="entry name" value="Endonuclease/exonuclease/phosphatase"/>
    <property type="match status" value="1"/>
</dbReference>
<organism evidence="3 4">
    <name type="scientific">Nocardioides ganghwensis</name>
    <dbReference type="NCBI Taxonomy" id="252230"/>
    <lineage>
        <taxon>Bacteria</taxon>
        <taxon>Bacillati</taxon>
        <taxon>Actinomycetota</taxon>
        <taxon>Actinomycetes</taxon>
        <taxon>Propionibacteriales</taxon>
        <taxon>Nocardioidaceae</taxon>
        <taxon>Nocardioides</taxon>
    </lineage>
</organism>
<proteinExistence type="predicted"/>
<gene>
    <name evidence="3" type="ORF">EUA07_16840</name>
</gene>
<dbReference type="SUPFAM" id="SSF56219">
    <property type="entry name" value="DNase I-like"/>
    <property type="match status" value="1"/>
</dbReference>
<keyword evidence="3" id="KW-0255">Endonuclease</keyword>
<evidence type="ECO:0000259" key="2">
    <source>
        <dbReference type="Pfam" id="PF03372"/>
    </source>
</evidence>
<keyword evidence="1" id="KW-0812">Transmembrane</keyword>
<reference evidence="3 4" key="1">
    <citation type="submission" date="2019-01" db="EMBL/GenBank/DDBJ databases">
        <title>Novel species of Nocardioides.</title>
        <authorList>
            <person name="Liu Q."/>
            <person name="Xin Y.-H."/>
        </authorList>
    </citation>
    <scope>NUCLEOTIDE SEQUENCE [LARGE SCALE GENOMIC DNA]</scope>
    <source>
        <strain evidence="3 4">CGMCC 4.6875</strain>
    </source>
</reference>
<keyword evidence="4" id="KW-1185">Reference proteome</keyword>
<dbReference type="InterPro" id="IPR005135">
    <property type="entry name" value="Endo/exonuclease/phosphatase"/>
</dbReference>
<name>A0A4Q2SBY2_9ACTN</name>
<comment type="caution">
    <text evidence="3">The sequence shown here is derived from an EMBL/GenBank/DDBJ whole genome shotgun (WGS) entry which is preliminary data.</text>
</comment>
<keyword evidence="3" id="KW-0269">Exonuclease</keyword>
<evidence type="ECO:0000313" key="3">
    <source>
        <dbReference type="EMBL" id="RYB99135.1"/>
    </source>
</evidence>
<keyword evidence="1" id="KW-1133">Transmembrane helix</keyword>
<dbReference type="AlphaFoldDB" id="A0A4Q2SBY2"/>
<evidence type="ECO:0000313" key="4">
    <source>
        <dbReference type="Proteomes" id="UP000293291"/>
    </source>
</evidence>
<dbReference type="Pfam" id="PF03372">
    <property type="entry name" value="Exo_endo_phos"/>
    <property type="match status" value="1"/>
</dbReference>
<keyword evidence="1" id="KW-0472">Membrane</keyword>
<feature type="transmembrane region" description="Helical" evidence="1">
    <location>
        <begin position="28"/>
        <end position="48"/>
    </location>
</feature>
<keyword evidence="3" id="KW-0540">Nuclease</keyword>
<dbReference type="Proteomes" id="UP000293291">
    <property type="component" value="Unassembled WGS sequence"/>
</dbReference>
<dbReference type="InterPro" id="IPR036691">
    <property type="entry name" value="Endo/exonu/phosph_ase_sf"/>
</dbReference>
<dbReference type="GO" id="GO:0004519">
    <property type="term" value="F:endonuclease activity"/>
    <property type="evidence" value="ECO:0007669"/>
    <property type="project" value="UniProtKB-KW"/>
</dbReference>
<accession>A0A4Q2SBY2</accession>
<sequence>MGEDRAGAEPLGSGHCSPGTGGTMPGRWASAVASLAVVGLLLGSLLLAAVRVGDPGARRLIELASLSPLGLPLAGAALLVALVLRALGGPRRAVVVSLVAAVCLVTVHAWWLAPSYAGSRPVGGPASLVVLAQNFEYGDPAALVGLVRDEDVDVLVLTDADSGRVDPLLEAGMEELLPHSAGIGEGGAVVLSRIPVTGTELLHAGSASRLVELEAPGLGAVTIAAVHTRPPYDPDAWRDDHEQVRTALARVRADADRAVVVAGDLNATLAHAPVRRLVDLGFSDSAVQANAGWSPTWPSGSHQRRLGLTVPAFAAIDHVLTSPRLVATSSRTLDLRGADHRAVLATVSVAG</sequence>
<dbReference type="EMBL" id="SDWU01000020">
    <property type="protein sequence ID" value="RYB99135.1"/>
    <property type="molecule type" value="Genomic_DNA"/>
</dbReference>
<feature type="transmembrane region" description="Helical" evidence="1">
    <location>
        <begin position="69"/>
        <end position="87"/>
    </location>
</feature>
<feature type="transmembrane region" description="Helical" evidence="1">
    <location>
        <begin position="93"/>
        <end position="113"/>
    </location>
</feature>
<protein>
    <submittedName>
        <fullName evidence="3">Endonuclease/exonuclease/phosphatase family protein</fullName>
    </submittedName>
</protein>
<evidence type="ECO:0000256" key="1">
    <source>
        <dbReference type="SAM" id="Phobius"/>
    </source>
</evidence>
<keyword evidence="3" id="KW-0378">Hydrolase</keyword>
<feature type="domain" description="Endonuclease/exonuclease/phosphatase" evidence="2">
    <location>
        <begin position="138"/>
        <end position="340"/>
    </location>
</feature>
<dbReference type="GO" id="GO:0004527">
    <property type="term" value="F:exonuclease activity"/>
    <property type="evidence" value="ECO:0007669"/>
    <property type="project" value="UniProtKB-KW"/>
</dbReference>